<keyword evidence="3" id="KW-1185">Reference proteome</keyword>
<accession>A0A8H7AFH5</accession>
<dbReference type="AlphaFoldDB" id="A0A8H7AFH5"/>
<name>A0A8H7AFH5_9EURO</name>
<sequence>MAALAPSGEVLSCLSEVIYGNWGNTVHLAVRTPKSEKPDAGIRCSPSFDFLSVYPYEGIWGELNLHDREGDHQIGPRPSGLKSMSRLSRSMHRKRDPAGGC</sequence>
<gene>
    <name evidence="2" type="ORF">GJ744_009566</name>
</gene>
<proteinExistence type="predicted"/>
<feature type="region of interest" description="Disordered" evidence="1">
    <location>
        <begin position="70"/>
        <end position="101"/>
    </location>
</feature>
<dbReference type="Proteomes" id="UP000606974">
    <property type="component" value="Unassembled WGS sequence"/>
</dbReference>
<organism evidence="2 3">
    <name type="scientific">Endocarpon pusillum</name>
    <dbReference type="NCBI Taxonomy" id="364733"/>
    <lineage>
        <taxon>Eukaryota</taxon>
        <taxon>Fungi</taxon>
        <taxon>Dikarya</taxon>
        <taxon>Ascomycota</taxon>
        <taxon>Pezizomycotina</taxon>
        <taxon>Eurotiomycetes</taxon>
        <taxon>Chaetothyriomycetidae</taxon>
        <taxon>Verrucariales</taxon>
        <taxon>Verrucariaceae</taxon>
        <taxon>Endocarpon</taxon>
    </lineage>
</organism>
<evidence type="ECO:0000313" key="3">
    <source>
        <dbReference type="Proteomes" id="UP000606974"/>
    </source>
</evidence>
<evidence type="ECO:0000256" key="1">
    <source>
        <dbReference type="SAM" id="MobiDB-lite"/>
    </source>
</evidence>
<dbReference type="EMBL" id="JAACFV010000058">
    <property type="protein sequence ID" value="KAF7508125.1"/>
    <property type="molecule type" value="Genomic_DNA"/>
</dbReference>
<protein>
    <submittedName>
        <fullName evidence="2">Uncharacterized protein</fullName>
    </submittedName>
</protein>
<evidence type="ECO:0000313" key="2">
    <source>
        <dbReference type="EMBL" id="KAF7508125.1"/>
    </source>
</evidence>
<reference evidence="2" key="1">
    <citation type="submission" date="2020-02" db="EMBL/GenBank/DDBJ databases">
        <authorList>
            <person name="Palmer J.M."/>
        </authorList>
    </citation>
    <scope>NUCLEOTIDE SEQUENCE</scope>
    <source>
        <strain evidence="2">EPUS1.4</strain>
        <tissue evidence="2">Thallus</tissue>
    </source>
</reference>
<comment type="caution">
    <text evidence="2">The sequence shown here is derived from an EMBL/GenBank/DDBJ whole genome shotgun (WGS) entry which is preliminary data.</text>
</comment>